<gene>
    <name evidence="10" type="primary">adcA</name>
    <name evidence="10" type="ORF">M4L21_11710</name>
</gene>
<feature type="domain" description="ZinT" evidence="9">
    <location>
        <begin position="338"/>
        <end position="517"/>
    </location>
</feature>
<dbReference type="GO" id="GO:0006829">
    <property type="term" value="P:zinc ion transport"/>
    <property type="evidence" value="ECO:0007669"/>
    <property type="project" value="UniProtKB-KW"/>
</dbReference>
<feature type="coiled-coil region" evidence="7">
    <location>
        <begin position="182"/>
        <end position="209"/>
    </location>
</feature>
<evidence type="ECO:0000313" key="11">
    <source>
        <dbReference type="Proteomes" id="UP001152302"/>
    </source>
</evidence>
<comment type="similarity">
    <text evidence="6">Belongs to the bacterial solute-binding protein 9 family.</text>
</comment>
<evidence type="ECO:0000256" key="1">
    <source>
        <dbReference type="ARBA" id="ARBA00022448"/>
    </source>
</evidence>
<dbReference type="PROSITE" id="PS51257">
    <property type="entry name" value="PROKAR_LIPOPROTEIN"/>
    <property type="match status" value="1"/>
</dbReference>
<dbReference type="Proteomes" id="UP001152302">
    <property type="component" value="Unassembled WGS sequence"/>
</dbReference>
<proteinExistence type="inferred from homology"/>
<keyword evidence="1 6" id="KW-0813">Transport</keyword>
<evidence type="ECO:0000256" key="6">
    <source>
        <dbReference type="RuleBase" id="RU003512"/>
    </source>
</evidence>
<evidence type="ECO:0000256" key="8">
    <source>
        <dbReference type="SAM" id="MobiDB-lite"/>
    </source>
</evidence>
<keyword evidence="7" id="KW-0175">Coiled coil</keyword>
<protein>
    <submittedName>
        <fullName evidence="10">Zinc ABC transporter substrate-binding lipoprotein AdcA</fullName>
    </submittedName>
</protein>
<evidence type="ECO:0000256" key="3">
    <source>
        <dbReference type="ARBA" id="ARBA00022833"/>
    </source>
</evidence>
<dbReference type="InterPro" id="IPR006127">
    <property type="entry name" value="ZnuA-like"/>
</dbReference>
<evidence type="ECO:0000256" key="5">
    <source>
        <dbReference type="ARBA" id="ARBA00023065"/>
    </source>
</evidence>
<keyword evidence="10" id="KW-0449">Lipoprotein</keyword>
<dbReference type="InterPro" id="IPR015304">
    <property type="entry name" value="ZinT_dom"/>
</dbReference>
<keyword evidence="5" id="KW-0406">Ion transport</keyword>
<feature type="compositionally biased region" description="Basic and acidic residues" evidence="8">
    <location>
        <begin position="130"/>
        <end position="152"/>
    </location>
</feature>
<dbReference type="AlphaFoldDB" id="A0A9X4LA23"/>
<evidence type="ECO:0000259" key="9">
    <source>
        <dbReference type="Pfam" id="PF09223"/>
    </source>
</evidence>
<dbReference type="SUPFAM" id="SSF53807">
    <property type="entry name" value="Helical backbone' metal receptor"/>
    <property type="match status" value="1"/>
</dbReference>
<comment type="caution">
    <text evidence="10">The sequence shown here is derived from an EMBL/GenBank/DDBJ whole genome shotgun (WGS) entry which is preliminary data.</text>
</comment>
<dbReference type="Pfam" id="PF01297">
    <property type="entry name" value="ZnuA"/>
    <property type="match status" value="1"/>
</dbReference>
<evidence type="ECO:0000256" key="7">
    <source>
        <dbReference type="SAM" id="Coils"/>
    </source>
</evidence>
<dbReference type="InterPro" id="IPR006129">
    <property type="entry name" value="AdhesinB"/>
</dbReference>
<dbReference type="Gene3D" id="3.40.50.1980">
    <property type="entry name" value="Nitrogenase molybdenum iron protein domain"/>
    <property type="match status" value="2"/>
</dbReference>
<dbReference type="SUPFAM" id="SSF50814">
    <property type="entry name" value="Lipocalins"/>
    <property type="match status" value="1"/>
</dbReference>
<keyword evidence="3" id="KW-0862">Zinc</keyword>
<evidence type="ECO:0000313" key="10">
    <source>
        <dbReference type="EMBL" id="MDG0859996.1"/>
    </source>
</evidence>
<keyword evidence="2" id="KW-0732">Signal</keyword>
<dbReference type="PRINTS" id="PR00690">
    <property type="entry name" value="ADHESNFAMILY"/>
</dbReference>
<sequence>MKKILYIISLVITFAIVIAGCGKAETNETGSEGNNDKIKINTTVFPLKSFAKEIGGDHVSVESIYPAGTDLHSYEPTQKDIINASKSDLFLYTGDNLDPVAKKVASTIKNDDKKLSLEDKLDKSQLLTDQHSHEVEEDGHEHEEEGHNHGGYDPHVWLDPKFNQTFAKEIKDELIKKDPKHKNDYEKNYKKLDKELKKIDDEMKDVTKDKQGNAVFISHESMGYLSERYGFIQKGVQNMNAEDPSQKSLTKIVKEINDSGAKYILYEDNVSNKVTDTIRKETKAKPLKFYNMESLNKEQQQDKDLTYQSLMNKNIKNIDKALSDDIKVNDDKQQDKHEQAISEGYFKDNQVKDRPLTDYKGDWQSVYPYLKDGSLDDVMKHKAEEDDSMTAKEYKAYYEKGYKTDIDNINITSDSITFEKNGKKATGKYEYDGKDILKYEKGNRGVRYSFKLVDKENKDLPKYVQFSDHNIAPKKAHHYHIFIGNDKEKVMKELDNWPTYYPKELNSKEIKSEMLAH</sequence>
<dbReference type="PANTHER" id="PTHR42953">
    <property type="entry name" value="HIGH-AFFINITY ZINC UPTAKE SYSTEM PROTEIN ZNUA-RELATED"/>
    <property type="match status" value="1"/>
</dbReference>
<dbReference type="NCBIfam" id="NF033605">
    <property type="entry name" value="Zn_bnd_ABC_AdcA"/>
    <property type="match status" value="1"/>
</dbReference>
<evidence type="ECO:0000256" key="2">
    <source>
        <dbReference type="ARBA" id="ARBA00022729"/>
    </source>
</evidence>
<keyword evidence="4" id="KW-0864">Zinc transport</keyword>
<dbReference type="InterPro" id="IPR050492">
    <property type="entry name" value="Bact_metal-bind_prot9"/>
</dbReference>
<organism evidence="10 11">
    <name type="scientific">Staphylococcus equorum</name>
    <dbReference type="NCBI Taxonomy" id="246432"/>
    <lineage>
        <taxon>Bacteria</taxon>
        <taxon>Bacillati</taxon>
        <taxon>Bacillota</taxon>
        <taxon>Bacilli</taxon>
        <taxon>Bacillales</taxon>
        <taxon>Staphylococcaceae</taxon>
        <taxon>Staphylococcus</taxon>
    </lineage>
</organism>
<dbReference type="RefSeq" id="WP_277582162.1">
    <property type="nucleotide sequence ID" value="NZ_JAMBPV010000010.1"/>
</dbReference>
<evidence type="ECO:0000256" key="4">
    <source>
        <dbReference type="ARBA" id="ARBA00022906"/>
    </source>
</evidence>
<feature type="region of interest" description="Disordered" evidence="8">
    <location>
        <begin position="121"/>
        <end position="152"/>
    </location>
</feature>
<name>A0A9X4LA23_9STAP</name>
<reference evidence="10" key="1">
    <citation type="submission" date="2022-05" db="EMBL/GenBank/DDBJ databases">
        <title>Comparative genomics of Staphylococcus equorum isolates.</title>
        <authorList>
            <person name="Luelf R.H."/>
        </authorList>
    </citation>
    <scope>NUCLEOTIDE SEQUENCE</scope>
    <source>
        <strain evidence="10">TMW 2.2343</strain>
    </source>
</reference>
<dbReference type="InterPro" id="IPR012674">
    <property type="entry name" value="Calycin"/>
</dbReference>
<dbReference type="Pfam" id="PF09223">
    <property type="entry name" value="ZinT"/>
    <property type="match status" value="1"/>
</dbReference>
<dbReference type="PRINTS" id="PR00691">
    <property type="entry name" value="ADHESINB"/>
</dbReference>
<dbReference type="PANTHER" id="PTHR42953:SF8">
    <property type="entry name" value="ZINT DOMAIN-CONTAINING PROTEIN"/>
    <property type="match status" value="1"/>
</dbReference>
<accession>A0A9X4LA23</accession>
<dbReference type="GO" id="GO:0008270">
    <property type="term" value="F:zinc ion binding"/>
    <property type="evidence" value="ECO:0007669"/>
    <property type="project" value="InterPro"/>
</dbReference>
<dbReference type="EMBL" id="JAMBPX010000008">
    <property type="protein sequence ID" value="MDG0859996.1"/>
    <property type="molecule type" value="Genomic_DNA"/>
</dbReference>
<dbReference type="InterPro" id="IPR006128">
    <property type="entry name" value="Lipoprotein_PsaA-like"/>
</dbReference>
<dbReference type="Gene3D" id="2.40.128.20">
    <property type="match status" value="1"/>
</dbReference>
<dbReference type="GO" id="GO:0007155">
    <property type="term" value="P:cell adhesion"/>
    <property type="evidence" value="ECO:0007669"/>
    <property type="project" value="InterPro"/>
</dbReference>